<reference evidence="1" key="2">
    <citation type="submission" date="2005-06" db="EMBL/GenBank/DDBJ databases">
        <title>DNA sequences of macaque genes expressed in brain or testis and its evolutionary implications.</title>
        <authorList>
            <consortium name="International consortium for macaque cDNA sequencing and analysis"/>
        </authorList>
    </citation>
    <scope>NUCLEOTIDE SEQUENCE</scope>
</reference>
<sequence>MVLNTFSFPSICLRQMYKITSLLNMENIKTTTTAQA</sequence>
<proteinExistence type="evidence at transcript level"/>
<reference evidence="1" key="1">
    <citation type="journal article" date="2005" name="Mol. Biol. Evol.">
        <title>Substitution rate and structural divergence of 5'UTR evolution: comparative analysis between human and cynomolgus monkey cDNAs.</title>
        <authorList>
            <person name="Osada N."/>
            <person name="Hirata M."/>
            <person name="Tanuma R."/>
            <person name="Kusuda J."/>
            <person name="Hida M."/>
            <person name="Suzuki Y."/>
            <person name="Sugano S."/>
            <person name="Gojobori T."/>
            <person name="Shen C.K."/>
            <person name="Wu C.I."/>
            <person name="Hashimoto K."/>
        </authorList>
    </citation>
    <scope>NUCLEOTIDE SEQUENCE</scope>
</reference>
<accession>Q4R758</accession>
<organism evidence="1">
    <name type="scientific">Macaca fascicularis</name>
    <name type="common">Crab-eating macaque</name>
    <name type="synonym">Cynomolgus monkey</name>
    <dbReference type="NCBI Taxonomy" id="9541"/>
    <lineage>
        <taxon>Eukaryota</taxon>
        <taxon>Metazoa</taxon>
        <taxon>Chordata</taxon>
        <taxon>Craniata</taxon>
        <taxon>Vertebrata</taxon>
        <taxon>Euteleostomi</taxon>
        <taxon>Mammalia</taxon>
        <taxon>Eutheria</taxon>
        <taxon>Euarchontoglires</taxon>
        <taxon>Primates</taxon>
        <taxon>Haplorrhini</taxon>
        <taxon>Catarrhini</taxon>
        <taxon>Cercopithecidae</taxon>
        <taxon>Cercopithecinae</taxon>
        <taxon>Macaca</taxon>
    </lineage>
</organism>
<name>Q4R758_MACFA</name>
<protein>
    <submittedName>
        <fullName evidence="1">Testis cDNA, clone: QtsA-16245, similar to human membrane protein, palmitoylated 7 (MAGUK p55 subfamilymember 7) (MPP7)</fullName>
    </submittedName>
</protein>
<dbReference type="EMBL" id="AB168967">
    <property type="protein sequence ID" value="BAE01065.1"/>
    <property type="molecule type" value="mRNA"/>
</dbReference>
<dbReference type="AlphaFoldDB" id="Q4R758"/>
<evidence type="ECO:0000313" key="1">
    <source>
        <dbReference type="EMBL" id="BAE01065.1"/>
    </source>
</evidence>